<name>A0A1F5JIL3_9BACT</name>
<feature type="transmembrane region" description="Helical" evidence="1">
    <location>
        <begin position="332"/>
        <end position="365"/>
    </location>
</feature>
<evidence type="ECO:0000313" key="4">
    <source>
        <dbReference type="Proteomes" id="UP000177555"/>
    </source>
</evidence>
<reference evidence="3 4" key="1">
    <citation type="journal article" date="2016" name="Nat. Commun.">
        <title>Thousands of microbial genomes shed light on interconnected biogeochemical processes in an aquifer system.</title>
        <authorList>
            <person name="Anantharaman K."/>
            <person name="Brown C.T."/>
            <person name="Hug L.A."/>
            <person name="Sharon I."/>
            <person name="Castelle C.J."/>
            <person name="Probst A.J."/>
            <person name="Thomas B.C."/>
            <person name="Singh A."/>
            <person name="Wilkins M.J."/>
            <person name="Karaoz U."/>
            <person name="Brodie E.L."/>
            <person name="Williams K.H."/>
            <person name="Hubbard S.S."/>
            <person name="Banfield J.F."/>
        </authorList>
    </citation>
    <scope>NUCLEOTIDE SEQUENCE [LARGE SCALE GENOMIC DNA]</scope>
</reference>
<comment type="caution">
    <text evidence="3">The sequence shown here is derived from an EMBL/GenBank/DDBJ whole genome shotgun (WGS) entry which is preliminary data.</text>
</comment>
<keyword evidence="1" id="KW-0812">Transmembrane</keyword>
<feature type="transmembrane region" description="Helical" evidence="1">
    <location>
        <begin position="404"/>
        <end position="429"/>
    </location>
</feature>
<evidence type="ECO:0000256" key="1">
    <source>
        <dbReference type="SAM" id="Phobius"/>
    </source>
</evidence>
<keyword evidence="1" id="KW-0472">Membrane</keyword>
<feature type="transmembrane region" description="Helical" evidence="1">
    <location>
        <begin position="203"/>
        <end position="224"/>
    </location>
</feature>
<proteinExistence type="predicted"/>
<dbReference type="Proteomes" id="UP000177555">
    <property type="component" value="Unassembled WGS sequence"/>
</dbReference>
<dbReference type="AlphaFoldDB" id="A0A1F5JIL3"/>
<keyword evidence="1" id="KW-1133">Transmembrane helix</keyword>
<accession>A0A1F5JIL3</accession>
<feature type="transmembrane region" description="Helical" evidence="1">
    <location>
        <begin position="371"/>
        <end position="392"/>
    </location>
</feature>
<protein>
    <submittedName>
        <fullName evidence="3">Uncharacterized protein</fullName>
    </submittedName>
</protein>
<sequence>MFARIFALLLTTSYLLLATPAFAQTPSTSSGQAATPSAIPATNYQLPATIPPTSPLYTDLLVNNMFHTFSCLAIGQSVIGQPCLTYQMTRNAQGMLQGVPVLSQANLSGGTLGAVTSVIGMLYENPPVRTADYLASVGTGLGIVKEAKAQGVTGSGAAVLNPILKLWQVSRNISYVILILIFLVIGLMIMFRNKINPQTVITAQTALPGLVIGLVMITFSYFFAGLISDFAFVGTNIVGYYFAAAQGKTDDATRVNLVQQISPESVLSIFSRFTGIINRDNATDALNSIWNGFDDNVKNTLSLLIGILVTQFVSPLAGFVPPPAGLLVGPALSVAAGGAVATFPTFFLGLILGFIATLALIYAMLKLALRLVNSYITIIFLTLIAPFQFLFASLPGRQGVATGWMLNILANVLVFPTVLAVFYLVAFILGQSFGPLKVSQLNQTGGGSFVPVAYAQEKFNIIGNNTFPLFGGMNLEFIRVLLAFGLLMALPTIPDIVVKSIGKAGQAGQMIGQEIFSGARSGQGYFGRATGAGLGFGQSAKTSIWGEKQFSRNAEGNWVVTYGKPGAIDIFKGRIDMNAKPDGRSHPTGTVGS</sequence>
<feature type="transmembrane region" description="Helical" evidence="1">
    <location>
        <begin position="300"/>
        <end position="320"/>
    </location>
</feature>
<evidence type="ECO:0000313" key="3">
    <source>
        <dbReference type="EMBL" id="OGE28330.1"/>
    </source>
</evidence>
<organism evidence="3 4">
    <name type="scientific">Candidatus Daviesbacteria bacterium RIFCSPHIGHO2_01_FULL_40_11</name>
    <dbReference type="NCBI Taxonomy" id="1797762"/>
    <lineage>
        <taxon>Bacteria</taxon>
        <taxon>Candidatus Daviesiibacteriota</taxon>
    </lineage>
</organism>
<gene>
    <name evidence="3" type="ORF">A2867_04950</name>
</gene>
<keyword evidence="2" id="KW-0732">Signal</keyword>
<dbReference type="EMBL" id="MFCP01000020">
    <property type="protein sequence ID" value="OGE28330.1"/>
    <property type="molecule type" value="Genomic_DNA"/>
</dbReference>
<feature type="transmembrane region" description="Helical" evidence="1">
    <location>
        <begin position="173"/>
        <end position="191"/>
    </location>
</feature>
<evidence type="ECO:0000256" key="2">
    <source>
        <dbReference type="SAM" id="SignalP"/>
    </source>
</evidence>
<feature type="chain" id="PRO_5009519023" evidence="2">
    <location>
        <begin position="24"/>
        <end position="593"/>
    </location>
</feature>
<feature type="signal peptide" evidence="2">
    <location>
        <begin position="1"/>
        <end position="23"/>
    </location>
</feature>